<comment type="caution">
    <text evidence="1">The sequence shown here is derived from an EMBL/GenBank/DDBJ whole genome shotgun (WGS) entry which is preliminary data.</text>
</comment>
<dbReference type="EMBL" id="JPWA01000044">
    <property type="protein sequence ID" value="RCK03886.1"/>
    <property type="molecule type" value="Genomic_DNA"/>
</dbReference>
<evidence type="ECO:0000313" key="1">
    <source>
        <dbReference type="EMBL" id="RCK03886.1"/>
    </source>
</evidence>
<reference evidence="1 2" key="1">
    <citation type="submission" date="2014-07" db="EMBL/GenBank/DDBJ databases">
        <title>Draft genome sequence of Thalassospira xianhensis P-4 (MCCC 1A02616).</title>
        <authorList>
            <person name="Lai Q."/>
            <person name="Shao Z."/>
        </authorList>
    </citation>
    <scope>NUCLEOTIDE SEQUENCE [LARGE SCALE GENOMIC DNA]</scope>
    <source>
        <strain evidence="1 2">MCCC 1A02616</strain>
    </source>
</reference>
<gene>
    <name evidence="1" type="ORF">TH5_22975</name>
</gene>
<accession>A0A367U6F5</accession>
<sequence length="89" mass="9440">MPGIIRPDLATEPIAAFGNAGRSITDGDKCACLAFVDRHWCDHLVSLSGGTGTAVVGKGDLVLIGLFDQTGFDILAAEVWLIAVPKWWT</sequence>
<dbReference type="AlphaFoldDB" id="A0A367U6F5"/>
<keyword evidence="2" id="KW-1185">Reference proteome</keyword>
<proteinExistence type="predicted"/>
<protein>
    <submittedName>
        <fullName evidence="1">Uncharacterized protein</fullName>
    </submittedName>
</protein>
<organism evidence="1 2">
    <name type="scientific">Thalassospira xianhensis MCCC 1A02616</name>
    <dbReference type="NCBI Taxonomy" id="1177929"/>
    <lineage>
        <taxon>Bacteria</taxon>
        <taxon>Pseudomonadati</taxon>
        <taxon>Pseudomonadota</taxon>
        <taxon>Alphaproteobacteria</taxon>
        <taxon>Rhodospirillales</taxon>
        <taxon>Thalassospiraceae</taxon>
        <taxon>Thalassospira</taxon>
    </lineage>
</organism>
<name>A0A367U6F5_9PROT</name>
<dbReference type="Proteomes" id="UP000252419">
    <property type="component" value="Unassembled WGS sequence"/>
</dbReference>
<evidence type="ECO:0000313" key="2">
    <source>
        <dbReference type="Proteomes" id="UP000252419"/>
    </source>
</evidence>